<comment type="subcellular location">
    <subcellularLocation>
        <location evidence="6">Cytoplasm</location>
    </subcellularLocation>
</comment>
<gene>
    <name evidence="9" type="primary">cspR</name>
    <name evidence="9" type="ORF">SSYRP_v1c03990</name>
</gene>
<feature type="binding site" evidence="6 7">
    <location>
        <position position="129"/>
    </location>
    <ligand>
        <name>S-adenosyl-L-methionine</name>
        <dbReference type="ChEBI" id="CHEBI:59789"/>
    </ligand>
</feature>
<accession>R4U5W3</accession>
<evidence type="ECO:0000256" key="6">
    <source>
        <dbReference type="HAMAP-Rule" id="MF_01885"/>
    </source>
</evidence>
<evidence type="ECO:0000256" key="5">
    <source>
        <dbReference type="ARBA" id="ARBA00022694"/>
    </source>
</evidence>
<evidence type="ECO:0000256" key="3">
    <source>
        <dbReference type="ARBA" id="ARBA00022679"/>
    </source>
</evidence>
<dbReference type="SUPFAM" id="SSF75217">
    <property type="entry name" value="alpha/beta knot"/>
    <property type="match status" value="1"/>
</dbReference>
<organism evidence="9 10">
    <name type="scientific">Spiroplasma syrphidicola EA-1</name>
    <dbReference type="NCBI Taxonomy" id="1276229"/>
    <lineage>
        <taxon>Bacteria</taxon>
        <taxon>Bacillati</taxon>
        <taxon>Mycoplasmatota</taxon>
        <taxon>Mollicutes</taxon>
        <taxon>Entomoplasmatales</taxon>
        <taxon>Spiroplasmataceae</taxon>
        <taxon>Spiroplasma</taxon>
    </lineage>
</organism>
<dbReference type="GO" id="GO:0005737">
    <property type="term" value="C:cytoplasm"/>
    <property type="evidence" value="ECO:0007669"/>
    <property type="project" value="UniProtKB-SubCell"/>
</dbReference>
<comment type="catalytic activity">
    <reaction evidence="6">
        <text>cytidine(34) in tRNA + S-adenosyl-L-methionine = 2'-O-methylcytidine(34) in tRNA + S-adenosyl-L-homocysteine + H(+)</text>
        <dbReference type="Rhea" id="RHEA:43084"/>
        <dbReference type="Rhea" id="RHEA-COMP:10331"/>
        <dbReference type="Rhea" id="RHEA-COMP:10332"/>
        <dbReference type="ChEBI" id="CHEBI:15378"/>
        <dbReference type="ChEBI" id="CHEBI:57856"/>
        <dbReference type="ChEBI" id="CHEBI:59789"/>
        <dbReference type="ChEBI" id="CHEBI:74495"/>
        <dbReference type="ChEBI" id="CHEBI:82748"/>
        <dbReference type="EC" id="2.1.1.207"/>
    </reaction>
</comment>
<dbReference type="PANTHER" id="PTHR42971:SF1">
    <property type="entry name" value="TRNA (CYTIDINE(34)-2'-O)-METHYLTRANSFERASE"/>
    <property type="match status" value="1"/>
</dbReference>
<dbReference type="EC" id="2.1.1.207" evidence="6"/>
<keyword evidence="1 6" id="KW-0963">Cytoplasm</keyword>
<dbReference type="GO" id="GO:0141098">
    <property type="term" value="F:tRNA (cytidine(34)-2'-O)-methyltransferase activity"/>
    <property type="evidence" value="ECO:0007669"/>
    <property type="project" value="RHEA"/>
</dbReference>
<feature type="binding site" evidence="6 7">
    <location>
        <position position="108"/>
    </location>
    <ligand>
        <name>S-adenosyl-L-methionine</name>
        <dbReference type="ChEBI" id="CHEBI:59789"/>
    </ligand>
</feature>
<evidence type="ECO:0000256" key="4">
    <source>
        <dbReference type="ARBA" id="ARBA00022691"/>
    </source>
</evidence>
<evidence type="ECO:0000256" key="7">
    <source>
        <dbReference type="PIRSR" id="PIRSR029256-1"/>
    </source>
</evidence>
<keyword evidence="5 6" id="KW-0819">tRNA processing</keyword>
<dbReference type="HAMAP" id="MF_01885">
    <property type="entry name" value="tRNA_methyltr_TrmL"/>
    <property type="match status" value="1"/>
</dbReference>
<dbReference type="RefSeq" id="WP_016340640.1">
    <property type="nucleotide sequence ID" value="NC_021284.1"/>
</dbReference>
<dbReference type="Proteomes" id="UP000013963">
    <property type="component" value="Chromosome"/>
</dbReference>
<feature type="domain" description="tRNA/rRNA methyltransferase SpoU type" evidence="8">
    <location>
        <begin position="7"/>
        <end position="149"/>
    </location>
</feature>
<evidence type="ECO:0000259" key="8">
    <source>
        <dbReference type="Pfam" id="PF00588"/>
    </source>
</evidence>
<feature type="binding site" evidence="6 7">
    <location>
        <position position="137"/>
    </location>
    <ligand>
        <name>S-adenosyl-L-methionine</name>
        <dbReference type="ChEBI" id="CHEBI:59789"/>
    </ligand>
</feature>
<dbReference type="GO" id="GO:0003723">
    <property type="term" value="F:RNA binding"/>
    <property type="evidence" value="ECO:0007669"/>
    <property type="project" value="InterPro"/>
</dbReference>
<dbReference type="PIRSF" id="PIRSF029256">
    <property type="entry name" value="SpoU_TrmH_prd"/>
    <property type="match status" value="1"/>
</dbReference>
<dbReference type="OrthoDB" id="9789043at2"/>
<keyword evidence="3 6" id="KW-0808">Transferase</keyword>
<dbReference type="AlphaFoldDB" id="R4U5W3"/>
<dbReference type="HOGENOM" id="CLU_110125_0_0_14"/>
<comment type="function">
    <text evidence="6">Could methylate the ribose at the nucleotide 34 wobble position in tRNA.</text>
</comment>
<comment type="catalytic activity">
    <reaction evidence="6">
        <text>5-carboxymethylaminomethyluridine(34) in tRNA(Leu) + S-adenosyl-L-methionine = 5-carboxymethylaminomethyl-2'-O-methyluridine(34) in tRNA(Leu) + S-adenosyl-L-homocysteine + H(+)</text>
        <dbReference type="Rhea" id="RHEA:43088"/>
        <dbReference type="Rhea" id="RHEA-COMP:10333"/>
        <dbReference type="Rhea" id="RHEA-COMP:10334"/>
        <dbReference type="ChEBI" id="CHEBI:15378"/>
        <dbReference type="ChEBI" id="CHEBI:57856"/>
        <dbReference type="ChEBI" id="CHEBI:59789"/>
        <dbReference type="ChEBI" id="CHEBI:74508"/>
        <dbReference type="ChEBI" id="CHEBI:74511"/>
        <dbReference type="EC" id="2.1.1.207"/>
    </reaction>
</comment>
<dbReference type="PATRIC" id="fig|1276229.3.peg.397"/>
<proteinExistence type="inferred from homology"/>
<dbReference type="GO" id="GO:0141102">
    <property type="term" value="F:tRNA (5-carboxymethylaminomethyluridine(34)-2'-O)-methyltransferase activity"/>
    <property type="evidence" value="ECO:0007669"/>
    <property type="project" value="RHEA"/>
</dbReference>
<sequence>MTTTKRLNIVLFEPEIAQNVGAIIRTCVAVNAKLHIIEPLGFIFDNRFVTRSSANYIEYADYQLYNDWEHFVSLNPTVKLYCATRYAKFPHSKVDFTSDSDPIFILFGRESTGIPTTILKANLERCFRIPMSEHVRSLNVANTVGIVAYEVMRQLDYPDLSQVEIQKGMDYLE</sequence>
<dbReference type="InterPro" id="IPR029026">
    <property type="entry name" value="tRNA_m1G_MTases_N"/>
</dbReference>
<dbReference type="EMBL" id="CP005078">
    <property type="protein sequence ID" value="AGM25993.1"/>
    <property type="molecule type" value="Genomic_DNA"/>
</dbReference>
<evidence type="ECO:0000313" key="10">
    <source>
        <dbReference type="Proteomes" id="UP000013963"/>
    </source>
</evidence>
<protein>
    <recommendedName>
        <fullName evidence="6">Putative tRNA (cytidine(34)-2'-O)-methyltransferase</fullName>
        <ecNumber evidence="6">2.1.1.207</ecNumber>
    </recommendedName>
    <alternativeName>
        <fullName evidence="6">tRNA (cytidine/uridine-2'-O-)-methyltransferase</fullName>
    </alternativeName>
</protein>
<keyword evidence="4 6" id="KW-0949">S-adenosyl-L-methionine</keyword>
<dbReference type="GO" id="GO:0002130">
    <property type="term" value="P:wobble position ribose methylation"/>
    <property type="evidence" value="ECO:0007669"/>
    <property type="project" value="TreeGrafter"/>
</dbReference>
<keyword evidence="10" id="KW-1185">Reference proteome</keyword>
<dbReference type="KEGG" id="ssyr:SSYRP_v1c03990"/>
<name>R4U5W3_9MOLU</name>
<dbReference type="CDD" id="cd18094">
    <property type="entry name" value="SpoU-like_TrmL"/>
    <property type="match status" value="1"/>
</dbReference>
<dbReference type="PANTHER" id="PTHR42971">
    <property type="entry name" value="TRNA (CYTIDINE(34)-2'-O)-METHYLTRANSFERASE"/>
    <property type="match status" value="1"/>
</dbReference>
<evidence type="ECO:0000256" key="1">
    <source>
        <dbReference type="ARBA" id="ARBA00022490"/>
    </source>
</evidence>
<reference evidence="9 10" key="1">
    <citation type="journal article" date="2013" name="Genome Biol. Evol.">
        <title>Complete genomes of two dipteran-associated spiroplasmas provided insights into the origin, dynamics, and impacts of viral invasion in spiroplasma.</title>
        <authorList>
            <person name="Ku C."/>
            <person name="Lo W.S."/>
            <person name="Chen L.L."/>
            <person name="Kuo C.H."/>
        </authorList>
    </citation>
    <scope>NUCLEOTIDE SEQUENCE [LARGE SCALE GENOMIC DNA]</scope>
    <source>
        <strain evidence="9">EA-1</strain>
    </source>
</reference>
<evidence type="ECO:0000256" key="2">
    <source>
        <dbReference type="ARBA" id="ARBA00022603"/>
    </source>
</evidence>
<keyword evidence="2 6" id="KW-0489">Methyltransferase</keyword>
<dbReference type="Pfam" id="PF00588">
    <property type="entry name" value="SpoU_methylase"/>
    <property type="match status" value="1"/>
</dbReference>
<evidence type="ECO:0000313" key="9">
    <source>
        <dbReference type="EMBL" id="AGM25993.1"/>
    </source>
</evidence>
<comment type="similarity">
    <text evidence="6">Belongs to the class IV-like SAM-binding methyltransferase superfamily. RNA methyltransferase TrmH family. TrmL subfamily.</text>
</comment>
<dbReference type="Gene3D" id="3.40.1280.10">
    <property type="match status" value="1"/>
</dbReference>
<comment type="caution">
    <text evidence="6">Lacks conserved residue(s) required for the propagation of feature annotation.</text>
</comment>
<dbReference type="InterPro" id="IPR001537">
    <property type="entry name" value="SpoU_MeTrfase"/>
</dbReference>
<dbReference type="InterPro" id="IPR029028">
    <property type="entry name" value="Alpha/beta_knot_MTases"/>
</dbReference>
<dbReference type="InterPro" id="IPR016914">
    <property type="entry name" value="TrmL"/>
</dbReference>
<dbReference type="eggNOG" id="COG0219">
    <property type="taxonomic scope" value="Bacteria"/>
</dbReference>
<dbReference type="STRING" id="1276229.SSYRP_v1c03990"/>